<feature type="region of interest" description="Disordered" evidence="1">
    <location>
        <begin position="1"/>
        <end position="513"/>
    </location>
</feature>
<protein>
    <submittedName>
        <fullName evidence="2">Uncharacterized protein</fullName>
    </submittedName>
</protein>
<feature type="compositionally biased region" description="Basic and acidic residues" evidence="1">
    <location>
        <begin position="273"/>
        <end position="283"/>
    </location>
</feature>
<keyword evidence="3" id="KW-1185">Reference proteome</keyword>
<feature type="compositionally biased region" description="Polar residues" evidence="1">
    <location>
        <begin position="368"/>
        <end position="388"/>
    </location>
</feature>
<feature type="compositionally biased region" description="Polar residues" evidence="1">
    <location>
        <begin position="413"/>
        <end position="425"/>
    </location>
</feature>
<feature type="compositionally biased region" description="Basic and acidic residues" evidence="1">
    <location>
        <begin position="202"/>
        <end position="212"/>
    </location>
</feature>
<evidence type="ECO:0000313" key="2">
    <source>
        <dbReference type="EMBL" id="CAF9904919.1"/>
    </source>
</evidence>
<dbReference type="AlphaFoldDB" id="A0A8H3EGP7"/>
<feature type="compositionally biased region" description="Polar residues" evidence="1">
    <location>
        <begin position="310"/>
        <end position="327"/>
    </location>
</feature>
<dbReference type="Proteomes" id="UP000664521">
    <property type="component" value="Unassembled WGS sequence"/>
</dbReference>
<comment type="caution">
    <text evidence="2">The sequence shown here is derived from an EMBL/GenBank/DDBJ whole genome shotgun (WGS) entry which is preliminary data.</text>
</comment>
<gene>
    <name evidence="2" type="ORF">HETSPECPRED_004824</name>
</gene>
<feature type="compositionally biased region" description="Polar residues" evidence="1">
    <location>
        <begin position="71"/>
        <end position="96"/>
    </location>
</feature>
<feature type="compositionally biased region" description="Acidic residues" evidence="1">
    <location>
        <begin position="590"/>
        <end position="600"/>
    </location>
</feature>
<feature type="compositionally biased region" description="Basic and acidic residues" evidence="1">
    <location>
        <begin position="43"/>
        <end position="52"/>
    </location>
</feature>
<reference evidence="2" key="1">
    <citation type="submission" date="2021-03" db="EMBL/GenBank/DDBJ databases">
        <authorList>
            <person name="Tagirdzhanova G."/>
        </authorList>
    </citation>
    <scope>NUCLEOTIDE SEQUENCE</scope>
</reference>
<dbReference type="OrthoDB" id="4207421at2759"/>
<organism evidence="2 3">
    <name type="scientific">Heterodermia speciosa</name>
    <dbReference type="NCBI Taxonomy" id="116794"/>
    <lineage>
        <taxon>Eukaryota</taxon>
        <taxon>Fungi</taxon>
        <taxon>Dikarya</taxon>
        <taxon>Ascomycota</taxon>
        <taxon>Pezizomycotina</taxon>
        <taxon>Lecanoromycetes</taxon>
        <taxon>OSLEUM clade</taxon>
        <taxon>Lecanoromycetidae</taxon>
        <taxon>Caliciales</taxon>
        <taxon>Physciaceae</taxon>
        <taxon>Heterodermia</taxon>
    </lineage>
</organism>
<feature type="compositionally biased region" description="Polar residues" evidence="1">
    <location>
        <begin position="245"/>
        <end position="254"/>
    </location>
</feature>
<evidence type="ECO:0000256" key="1">
    <source>
        <dbReference type="SAM" id="MobiDB-lite"/>
    </source>
</evidence>
<proteinExistence type="predicted"/>
<feature type="compositionally biased region" description="Basic and acidic residues" evidence="1">
    <location>
        <begin position="493"/>
        <end position="508"/>
    </location>
</feature>
<evidence type="ECO:0000313" key="3">
    <source>
        <dbReference type="Proteomes" id="UP000664521"/>
    </source>
</evidence>
<name>A0A8H3EGP7_9LECA</name>
<accession>A0A8H3EGP7</accession>
<feature type="compositionally biased region" description="Acidic residues" evidence="1">
    <location>
        <begin position="432"/>
        <end position="442"/>
    </location>
</feature>
<feature type="region of interest" description="Disordered" evidence="1">
    <location>
        <begin position="578"/>
        <end position="609"/>
    </location>
</feature>
<sequence>MATYGKKNRSLFSVFRDAQSASTANARPTVPARLGRAMSAMQKSRDRQRSEDDSADELAGDPLLDDPAQQPVRSSLQSDKPDSQYSRTRSNTTLGDSRNKPLPAIPATNSSGGLNHSMDARGPLTSKSTNRKITRKAAEAPARPNISHPVLQNSEDNDHNSALRAVYGPSNKHGTKEPQTSISDAEILSRKISSLMQQAAAREAEQASKLKEASVASVSKVSPLQRSKAALSKATQAIAGRFSNPRRSSVSQARQPGADEPSSDGLLGFEYQAESKKSSDILGRENAVGSGVPRKPLPVYESMRSLDPSPESSQNPFSDIDQGNDQISPALRSDFEVNFNKRKCKGDVPSGKQRQIRGSSLKNRESANLDSRSSPEFLTRISGLSQHPDTLVFSSPPLCSSTPSARLKPPISSPDTSWLNNTAQPPSVLDFSFEESDEDVSGLDDREPFDRNLSVKRKSAKEDLRSQLSPSSKRARKSSNTSQGQTDLTSKLKQMDTKDSGPLIEKHQNSIVDRPATQDCKKKGLGIFETAKDIRSQDRAGDKTKRTRACTNTGQRLSIPTPNSILFSRESRAHYRLRDTSDHVDHGSDDLDELQIEDGEYSVRGTRKD</sequence>
<feature type="compositionally biased region" description="Low complexity" evidence="1">
    <location>
        <begin position="213"/>
        <end position="222"/>
    </location>
</feature>
<feature type="compositionally biased region" description="Polar residues" evidence="1">
    <location>
        <begin position="466"/>
        <end position="492"/>
    </location>
</feature>
<feature type="compositionally biased region" description="Basic and acidic residues" evidence="1">
    <location>
        <begin position="578"/>
        <end position="589"/>
    </location>
</feature>
<dbReference type="EMBL" id="CAJPDS010000003">
    <property type="protein sequence ID" value="CAF9904919.1"/>
    <property type="molecule type" value="Genomic_DNA"/>
</dbReference>
<feature type="compositionally biased region" description="Polar residues" evidence="1">
    <location>
        <begin position="352"/>
        <end position="361"/>
    </location>
</feature>